<name>A0ACB8V4C0_9EURO</name>
<reference evidence="1" key="1">
    <citation type="journal article" date="2022" name="bioRxiv">
        <title>Population genetic analysis of Ophidiomyces ophidiicola, the causative agent of snake fungal disease, indicates recent introductions to the USA.</title>
        <authorList>
            <person name="Ladner J.T."/>
            <person name="Palmer J.M."/>
            <person name="Ettinger C.L."/>
            <person name="Stajich J.E."/>
            <person name="Farrell T.M."/>
            <person name="Glorioso B.M."/>
            <person name="Lawson B."/>
            <person name="Price S.J."/>
            <person name="Stengle A.G."/>
            <person name="Grear D.A."/>
            <person name="Lorch J.M."/>
        </authorList>
    </citation>
    <scope>NUCLEOTIDE SEQUENCE</scope>
    <source>
        <strain evidence="1">NWHC 24266-5</strain>
    </source>
</reference>
<protein>
    <submittedName>
        <fullName evidence="1">Uncharacterized protein</fullName>
    </submittedName>
</protein>
<dbReference type="EMBL" id="JALBCA010000007">
    <property type="protein sequence ID" value="KAI2392307.1"/>
    <property type="molecule type" value="Genomic_DNA"/>
</dbReference>
<comment type="caution">
    <text evidence="1">The sequence shown here is derived from an EMBL/GenBank/DDBJ whole genome shotgun (WGS) entry which is preliminary data.</text>
</comment>
<evidence type="ECO:0000313" key="1">
    <source>
        <dbReference type="EMBL" id="KAI2392307.1"/>
    </source>
</evidence>
<accession>A0ACB8V4C0</accession>
<proteinExistence type="predicted"/>
<organism evidence="1">
    <name type="scientific">Ophidiomyces ophidiicola</name>
    <dbReference type="NCBI Taxonomy" id="1387563"/>
    <lineage>
        <taxon>Eukaryota</taxon>
        <taxon>Fungi</taxon>
        <taxon>Dikarya</taxon>
        <taxon>Ascomycota</taxon>
        <taxon>Pezizomycotina</taxon>
        <taxon>Eurotiomycetes</taxon>
        <taxon>Eurotiomycetidae</taxon>
        <taxon>Onygenales</taxon>
        <taxon>Onygenaceae</taxon>
        <taxon>Ophidiomyces</taxon>
    </lineage>
</organism>
<gene>
    <name evidence="1" type="ORF">LOY88_000691</name>
</gene>
<sequence length="276" mass="32211">MDLVAGVRKEGSRGGRDAFKWSDVKDSSHRENYLGHSLMAPVGRWQQRRDLSWYAKNDGDGSPHDAGNERNDEIQRIKEAEQEAMAQALGLPVNLKIASGANAARVTGLSVQKIVKEATTTGSGSGVDRVSGIGFGAYNGTKGTIDSMQNGDRLEAIGNLDDKCRETHDNIKDDTVMRQDIIDRRLERRSDRSQEKERHRDRRNRCRRGDYDVSRHERRRHRSRSPGCVREKQRSRSRSRDRRRREERRRFYQERSPTRHRDNRHRPDEYEHRRRR</sequence>